<evidence type="ECO:0000313" key="1">
    <source>
        <dbReference type="EMBL" id="KAG7192991.1"/>
    </source>
</evidence>
<protein>
    <submittedName>
        <fullName evidence="1">Uncharacterized protein</fullName>
    </submittedName>
</protein>
<organism evidence="1 2">
    <name type="scientific">Scheffersomyces spartinae</name>
    <dbReference type="NCBI Taxonomy" id="45513"/>
    <lineage>
        <taxon>Eukaryota</taxon>
        <taxon>Fungi</taxon>
        <taxon>Dikarya</taxon>
        <taxon>Ascomycota</taxon>
        <taxon>Saccharomycotina</taxon>
        <taxon>Pichiomycetes</taxon>
        <taxon>Debaryomycetaceae</taxon>
        <taxon>Scheffersomyces</taxon>
    </lineage>
</organism>
<accession>A0A9P7V856</accession>
<dbReference type="Proteomes" id="UP000790833">
    <property type="component" value="Unassembled WGS sequence"/>
</dbReference>
<proteinExistence type="predicted"/>
<name>A0A9P7V856_9ASCO</name>
<dbReference type="AlphaFoldDB" id="A0A9P7V856"/>
<dbReference type="RefSeq" id="XP_043048540.1">
    <property type="nucleotide sequence ID" value="XM_043191908.1"/>
</dbReference>
<evidence type="ECO:0000313" key="2">
    <source>
        <dbReference type="Proteomes" id="UP000790833"/>
    </source>
</evidence>
<comment type="caution">
    <text evidence="1">The sequence shown here is derived from an EMBL/GenBank/DDBJ whole genome shotgun (WGS) entry which is preliminary data.</text>
</comment>
<sequence length="525" mass="59932">MHRLSTKLHNLKERMLQSRIFCSRFSKKQRTLLCDDTQVLAVDDNQHSQRPIKSSQTLNESSTWSLSDNESVYSKQKGSSTVTLITGSASSPISKRLRLIPNPNPQPTPMFHNDDNDDYTNSTTTTNNSPIPFLSSFPAGCQLEVNPSDDAADDSFTPPPLSPHSSVDVFHTNAAMGACCKEQDDTSLFGDNGWNVSLGVEKVRRPCRSDKPPFVVPKTMGTLSMGRNTIVDEEEKVNNHAKKLFPIFSDKDYQEEIHFGSEEDLRDLKDLVDTGTMTMKSFGNTREFEAKIKTKKLLLTDIFTEEHCQLVWIANQEIPYHRDEQFKEVVDKAKEFKCWFKEVSDMFLENGYPTVVAEILTDTFTDEVKRNDDDADDDDDGMVSEILSKFDDYSESSSLCSMYDKLESIEGVVEELECTCSEAYLTILKLGDANYLRRLLQNRVKNIPEIDEHLFYGIQKLVNRLQRMLDNNHKPKLTARAGRVLKEGYNALEWHSNIHKMYERYGYTADSIRQLNKAVEKDIMV</sequence>
<keyword evidence="2" id="KW-1185">Reference proteome</keyword>
<dbReference type="GeneID" id="66114475"/>
<gene>
    <name evidence="1" type="ORF">KQ657_001101</name>
</gene>
<reference evidence="1" key="1">
    <citation type="submission" date="2021-03" db="EMBL/GenBank/DDBJ databases">
        <authorList>
            <person name="Palmer J.M."/>
        </authorList>
    </citation>
    <scope>NUCLEOTIDE SEQUENCE</scope>
    <source>
        <strain evidence="1">ARV_011</strain>
    </source>
</reference>
<dbReference type="EMBL" id="JAHMUF010000014">
    <property type="protein sequence ID" value="KAG7192991.1"/>
    <property type="molecule type" value="Genomic_DNA"/>
</dbReference>